<evidence type="ECO:0000313" key="2">
    <source>
        <dbReference type="EMBL" id="OGI40070.1"/>
    </source>
</evidence>
<dbReference type="SMART" id="SM00240">
    <property type="entry name" value="FHA"/>
    <property type="match status" value="1"/>
</dbReference>
<gene>
    <name evidence="2" type="ORF">A2140_01360</name>
</gene>
<evidence type="ECO:0000259" key="1">
    <source>
        <dbReference type="PROSITE" id="PS50006"/>
    </source>
</evidence>
<dbReference type="CDD" id="cd00060">
    <property type="entry name" value="FHA"/>
    <property type="match status" value="1"/>
</dbReference>
<dbReference type="PROSITE" id="PS50006">
    <property type="entry name" value="FHA_DOMAIN"/>
    <property type="match status" value="1"/>
</dbReference>
<organism evidence="2 3">
    <name type="scientific">Candidatus Muproteobacteria bacterium RBG_16_62_13</name>
    <dbReference type="NCBI Taxonomy" id="1817756"/>
    <lineage>
        <taxon>Bacteria</taxon>
        <taxon>Pseudomonadati</taxon>
        <taxon>Pseudomonadota</taxon>
        <taxon>Candidatus Muproteobacteria</taxon>
    </lineage>
</organism>
<comment type="caution">
    <text evidence="2">The sequence shown here is derived from an EMBL/GenBank/DDBJ whole genome shotgun (WGS) entry which is preliminary data.</text>
</comment>
<dbReference type="InterPro" id="IPR008984">
    <property type="entry name" value="SMAD_FHA_dom_sf"/>
</dbReference>
<dbReference type="EMBL" id="MFSQ01000067">
    <property type="protein sequence ID" value="OGI40070.1"/>
    <property type="molecule type" value="Genomic_DNA"/>
</dbReference>
<dbReference type="Gene3D" id="2.60.200.20">
    <property type="match status" value="1"/>
</dbReference>
<feature type="domain" description="FHA" evidence="1">
    <location>
        <begin position="23"/>
        <end position="72"/>
    </location>
</feature>
<name>A0A1F6T4L8_9PROT</name>
<sequence length="227" mass="24152">MAKLIVKLDNDVIDHIEIKQGDMKIGRKPGCEIHLDNLAVSGEHANIFSIGEDSFIQDMNSTNGTFINNKRITKHHLRNGDNVVIGKYSLTYLSDAASAAKEDFAKTIIINPSFKEAPAAASPAHRPATAPAAASSPAAEQQAALFVLSGGNSGKRIEVTKSVTNLGKTGKRSGTITKTAQGFMLETVNEGEDPPKLNGKSLPSGGTPIKNGDIIEVAGTRLQFYLR</sequence>
<protein>
    <recommendedName>
        <fullName evidence="1">FHA domain-containing protein</fullName>
    </recommendedName>
</protein>
<reference evidence="2 3" key="1">
    <citation type="journal article" date="2016" name="Nat. Commun.">
        <title>Thousands of microbial genomes shed light on interconnected biogeochemical processes in an aquifer system.</title>
        <authorList>
            <person name="Anantharaman K."/>
            <person name="Brown C.T."/>
            <person name="Hug L.A."/>
            <person name="Sharon I."/>
            <person name="Castelle C.J."/>
            <person name="Probst A.J."/>
            <person name="Thomas B.C."/>
            <person name="Singh A."/>
            <person name="Wilkins M.J."/>
            <person name="Karaoz U."/>
            <person name="Brodie E.L."/>
            <person name="Williams K.H."/>
            <person name="Hubbard S.S."/>
            <person name="Banfield J.F."/>
        </authorList>
    </citation>
    <scope>NUCLEOTIDE SEQUENCE [LARGE SCALE GENOMIC DNA]</scope>
</reference>
<dbReference type="SUPFAM" id="SSF49879">
    <property type="entry name" value="SMAD/FHA domain"/>
    <property type="match status" value="1"/>
</dbReference>
<dbReference type="PANTHER" id="PTHR23308">
    <property type="entry name" value="NUCLEAR INHIBITOR OF PROTEIN PHOSPHATASE-1"/>
    <property type="match status" value="1"/>
</dbReference>
<dbReference type="InterPro" id="IPR050923">
    <property type="entry name" value="Cell_Proc_Reg/RNA_Proc"/>
</dbReference>
<accession>A0A1F6T4L8</accession>
<dbReference type="InterPro" id="IPR000253">
    <property type="entry name" value="FHA_dom"/>
</dbReference>
<dbReference type="STRING" id="1817756.A2140_01360"/>
<evidence type="ECO:0000313" key="3">
    <source>
        <dbReference type="Proteomes" id="UP000178379"/>
    </source>
</evidence>
<dbReference type="Proteomes" id="UP000178379">
    <property type="component" value="Unassembled WGS sequence"/>
</dbReference>
<dbReference type="Pfam" id="PF00498">
    <property type="entry name" value="FHA"/>
    <property type="match status" value="1"/>
</dbReference>
<dbReference type="AlphaFoldDB" id="A0A1F6T4L8"/>
<proteinExistence type="predicted"/>